<comment type="catalytic activity">
    <reaction evidence="19">
        <text>L-alanyl-L-lysine(out) = L-alanyl-L-lysine(in)</text>
        <dbReference type="Rhea" id="RHEA:79415"/>
        <dbReference type="ChEBI" id="CHEBI:192470"/>
    </reaction>
</comment>
<dbReference type="Gene3D" id="1.20.1250.20">
    <property type="entry name" value="MFS general substrate transporter like domains"/>
    <property type="match status" value="1"/>
</dbReference>
<dbReference type="GO" id="GO:0022857">
    <property type="term" value="F:transmembrane transporter activity"/>
    <property type="evidence" value="ECO:0007669"/>
    <property type="project" value="InterPro"/>
</dbReference>
<evidence type="ECO:0000256" key="3">
    <source>
        <dbReference type="ARBA" id="ARBA00022448"/>
    </source>
</evidence>
<keyword evidence="6 26" id="KW-0472">Membrane</keyword>
<feature type="compositionally biased region" description="Basic and acidic residues" evidence="25">
    <location>
        <begin position="366"/>
        <end position="377"/>
    </location>
</feature>
<reference evidence="27 28" key="1">
    <citation type="journal article" date="2018" name="IMA Fungus">
        <title>IMA Genome-F 9: Draft genome sequence of Annulohypoxylon stygium, Aspergillus mulundensis, Berkeleyomyces basicola (syn. Thielaviopsis basicola), Ceratocystis smalleyi, two Cercospora beticola strains, Coleophoma cylindrospora, Fusarium fracticaudum, Phialophora cf. hyalina, and Morchella septimelata.</title>
        <authorList>
            <person name="Wingfield B.D."/>
            <person name="Bills G.F."/>
            <person name="Dong Y."/>
            <person name="Huang W."/>
            <person name="Nel W.J."/>
            <person name="Swalarsk-Parry B.S."/>
            <person name="Vaghefi N."/>
            <person name="Wilken P.M."/>
            <person name="An Z."/>
            <person name="de Beer Z.W."/>
            <person name="De Vos L."/>
            <person name="Chen L."/>
            <person name="Duong T.A."/>
            <person name="Gao Y."/>
            <person name="Hammerbacher A."/>
            <person name="Kikkert J.R."/>
            <person name="Li Y."/>
            <person name="Li H."/>
            <person name="Li K."/>
            <person name="Li Q."/>
            <person name="Liu X."/>
            <person name="Ma X."/>
            <person name="Naidoo K."/>
            <person name="Pethybridge S.J."/>
            <person name="Sun J."/>
            <person name="Steenkamp E.T."/>
            <person name="van der Nest M.A."/>
            <person name="van Wyk S."/>
            <person name="Wingfield M.J."/>
            <person name="Xiong C."/>
            <person name="Yue Q."/>
            <person name="Zhang X."/>
        </authorList>
    </citation>
    <scope>NUCLEOTIDE SEQUENCE [LARGE SCALE GENOMIC DNA]</scope>
    <source>
        <strain evidence="27 28">DSM 5745</strain>
    </source>
</reference>
<dbReference type="RefSeq" id="XP_026598330.1">
    <property type="nucleotide sequence ID" value="XM_026753007.1"/>
</dbReference>
<comment type="catalytic activity">
    <reaction evidence="13">
        <text>L-alpha-aminoacyl-L-lysine(out) = L-alpha-aminoacyl-L-lysine(in)</text>
        <dbReference type="Rhea" id="RHEA:79383"/>
        <dbReference type="ChEBI" id="CHEBI:229966"/>
    </reaction>
</comment>
<comment type="catalytic activity">
    <reaction evidence="12">
        <text>L-lysyl-L-alpha-amino acid(out) = L-lysyl-L-alpha-amino acid(in)</text>
        <dbReference type="Rhea" id="RHEA:79387"/>
        <dbReference type="ChEBI" id="CHEBI:229965"/>
    </reaction>
</comment>
<dbReference type="InterPro" id="IPR052187">
    <property type="entry name" value="MFSD1"/>
</dbReference>
<feature type="transmembrane region" description="Helical" evidence="26">
    <location>
        <begin position="413"/>
        <end position="435"/>
    </location>
</feature>
<comment type="catalytic activity">
    <reaction evidence="16">
        <text>L-lysyl-L-lysine(out) = L-lysyl-L-lysine(in)</text>
        <dbReference type="Rhea" id="RHEA:79403"/>
        <dbReference type="ChEBI" id="CHEBI:229956"/>
    </reaction>
</comment>
<evidence type="ECO:0000256" key="21">
    <source>
        <dbReference type="ARBA" id="ARBA00044985"/>
    </source>
</evidence>
<evidence type="ECO:0000256" key="25">
    <source>
        <dbReference type="SAM" id="MobiDB-lite"/>
    </source>
</evidence>
<evidence type="ECO:0000256" key="9">
    <source>
        <dbReference type="ARBA" id="ARBA00044878"/>
    </source>
</evidence>
<protein>
    <recommendedName>
        <fullName evidence="21">Lysosomal dipeptide transporter MFSD1</fullName>
    </recommendedName>
    <alternativeName>
        <fullName evidence="22">Major facilitator superfamily domain-containing protein 1</fullName>
    </alternativeName>
</protein>
<comment type="catalytic activity">
    <reaction evidence="18">
        <text>L-histidyl-L-alpha-amino acid(out) = L-histidyl-L-alpha-amino acid(in)</text>
        <dbReference type="Rhea" id="RHEA:79379"/>
        <dbReference type="ChEBI" id="CHEBI:229964"/>
    </reaction>
</comment>
<evidence type="ECO:0000256" key="4">
    <source>
        <dbReference type="ARBA" id="ARBA00022692"/>
    </source>
</evidence>
<evidence type="ECO:0000256" key="5">
    <source>
        <dbReference type="ARBA" id="ARBA00022989"/>
    </source>
</evidence>
<comment type="catalytic activity">
    <reaction evidence="10">
        <text>L-alpha-aminoacyl-L-arginine(out) = L-alpha-aminoacyl-L-arginine(in)</text>
        <dbReference type="Rhea" id="RHEA:79367"/>
        <dbReference type="ChEBI" id="CHEBI:229968"/>
    </reaction>
</comment>
<comment type="catalytic activity">
    <reaction evidence="14">
        <text>L-aspartyl-L-lysine(out) = L-aspartyl-L-lysine(in)</text>
        <dbReference type="Rhea" id="RHEA:79411"/>
        <dbReference type="ChEBI" id="CHEBI:229953"/>
    </reaction>
</comment>
<dbReference type="OrthoDB" id="424834at2759"/>
<comment type="function">
    <text evidence="23">Lysosomal dipeptide uniporter that selectively exports lysine, arginine or histidine-containing dipeptides with a net positive charge from the lysosome lumen into the cytosol. Could play a role in a specific type of protein O-glycosylation indirectly regulating macrophages migration and tissue invasion. Also essential for liver homeostasis.</text>
</comment>
<feature type="transmembrane region" description="Helical" evidence="26">
    <location>
        <begin position="447"/>
        <end position="465"/>
    </location>
</feature>
<evidence type="ECO:0000256" key="13">
    <source>
        <dbReference type="ARBA" id="ARBA00044893"/>
    </source>
</evidence>
<comment type="caution">
    <text evidence="27">The sequence shown here is derived from an EMBL/GenBank/DDBJ whole genome shotgun (WGS) entry which is preliminary data.</text>
</comment>
<evidence type="ECO:0000256" key="24">
    <source>
        <dbReference type="ARBA" id="ARBA00046376"/>
    </source>
</evidence>
<accession>A0A3D8QBS5</accession>
<feature type="transmembrane region" description="Helical" evidence="26">
    <location>
        <begin position="146"/>
        <end position="168"/>
    </location>
</feature>
<keyword evidence="7" id="KW-0458">Lysosome</keyword>
<feature type="transmembrane region" description="Helical" evidence="26">
    <location>
        <begin position="180"/>
        <end position="201"/>
    </location>
</feature>
<comment type="catalytic activity">
    <reaction evidence="17">
        <text>L-arginyl-glycine(out) = L-arginyl-glycine(in)</text>
        <dbReference type="Rhea" id="RHEA:79391"/>
        <dbReference type="ChEBI" id="CHEBI:229955"/>
    </reaction>
</comment>
<dbReference type="PANTHER" id="PTHR23512:SF3">
    <property type="entry name" value="MAJOR FACILITATOR SUPERFAMILY DOMAIN-CONTAINING PROTEIN 1"/>
    <property type="match status" value="1"/>
</dbReference>
<dbReference type="GeneID" id="38121361"/>
<comment type="catalytic activity">
    <reaction evidence="11">
        <text>L-alpha-aminoacyl-L-histidine(out) = L-alpha-aminoacyl-L-histidine(in)</text>
        <dbReference type="Rhea" id="RHEA:79375"/>
        <dbReference type="ChEBI" id="CHEBI:229967"/>
    </reaction>
</comment>
<feature type="transmembrane region" description="Helical" evidence="26">
    <location>
        <begin position="231"/>
        <end position="249"/>
    </location>
</feature>
<feature type="transmembrane region" description="Helical" evidence="26">
    <location>
        <begin position="298"/>
        <end position="320"/>
    </location>
</feature>
<comment type="subcellular location">
    <subcellularLocation>
        <location evidence="1">Lysosome membrane</location>
        <topology evidence="1">Multi-pass membrane protein</topology>
    </subcellularLocation>
</comment>
<evidence type="ECO:0000256" key="2">
    <source>
        <dbReference type="ARBA" id="ARBA00008335"/>
    </source>
</evidence>
<evidence type="ECO:0000256" key="17">
    <source>
        <dbReference type="ARBA" id="ARBA00044903"/>
    </source>
</evidence>
<dbReference type="Pfam" id="PF07690">
    <property type="entry name" value="MFS_1"/>
    <property type="match status" value="1"/>
</dbReference>
<dbReference type="AlphaFoldDB" id="A0A3D8QBS5"/>
<proteinExistence type="inferred from homology"/>
<dbReference type="InterPro" id="IPR036259">
    <property type="entry name" value="MFS_trans_sf"/>
</dbReference>
<evidence type="ECO:0000256" key="15">
    <source>
        <dbReference type="ARBA" id="ARBA00044899"/>
    </source>
</evidence>
<comment type="catalytic activity">
    <reaction evidence="9">
        <text>L-histidyl-glycine(out) = L-histidyl-glycine(in)</text>
        <dbReference type="Rhea" id="RHEA:79395"/>
        <dbReference type="ChEBI" id="CHEBI:229957"/>
    </reaction>
</comment>
<comment type="catalytic activity">
    <reaction evidence="15">
        <text>L-arginyl-L-alpha-amino acid(out) = L-arginyl-L-alpha-amino acid(in)</text>
        <dbReference type="Rhea" id="RHEA:79371"/>
        <dbReference type="ChEBI" id="CHEBI:84315"/>
    </reaction>
</comment>
<evidence type="ECO:0000256" key="19">
    <source>
        <dbReference type="ARBA" id="ARBA00044919"/>
    </source>
</evidence>
<evidence type="ECO:0000313" key="27">
    <source>
        <dbReference type="EMBL" id="RDW59296.1"/>
    </source>
</evidence>
<evidence type="ECO:0000256" key="1">
    <source>
        <dbReference type="ARBA" id="ARBA00004155"/>
    </source>
</evidence>
<evidence type="ECO:0000256" key="18">
    <source>
        <dbReference type="ARBA" id="ARBA00044912"/>
    </source>
</evidence>
<evidence type="ECO:0000256" key="20">
    <source>
        <dbReference type="ARBA" id="ARBA00044924"/>
    </source>
</evidence>
<keyword evidence="3" id="KW-0813">Transport</keyword>
<dbReference type="SUPFAM" id="SSF103473">
    <property type="entry name" value="MFS general substrate transporter"/>
    <property type="match status" value="1"/>
</dbReference>
<feature type="transmembrane region" description="Helical" evidence="26">
    <location>
        <begin position="326"/>
        <end position="352"/>
    </location>
</feature>
<evidence type="ECO:0000256" key="12">
    <source>
        <dbReference type="ARBA" id="ARBA00044891"/>
    </source>
</evidence>
<evidence type="ECO:0000256" key="22">
    <source>
        <dbReference type="ARBA" id="ARBA00045018"/>
    </source>
</evidence>
<evidence type="ECO:0000256" key="7">
    <source>
        <dbReference type="ARBA" id="ARBA00023228"/>
    </source>
</evidence>
<name>A0A3D8QBS5_9EURO</name>
<evidence type="ECO:0000256" key="26">
    <source>
        <dbReference type="SAM" id="Phobius"/>
    </source>
</evidence>
<evidence type="ECO:0000256" key="11">
    <source>
        <dbReference type="ARBA" id="ARBA00044884"/>
    </source>
</evidence>
<keyword evidence="28" id="KW-1185">Reference proteome</keyword>
<comment type="similarity">
    <text evidence="2">Belongs to the major facilitator superfamily.</text>
</comment>
<evidence type="ECO:0000313" key="28">
    <source>
        <dbReference type="Proteomes" id="UP000256690"/>
    </source>
</evidence>
<feature type="region of interest" description="Disordered" evidence="25">
    <location>
        <begin position="362"/>
        <end position="398"/>
    </location>
</feature>
<comment type="catalytic activity">
    <reaction evidence="8">
        <text>L-lysyl-L-alanine(out) = L-lysyl-L-alanine(in)</text>
        <dbReference type="Rhea" id="RHEA:79399"/>
        <dbReference type="ChEBI" id="CHEBI:229954"/>
    </reaction>
</comment>
<organism evidence="27 28">
    <name type="scientific">Aspergillus mulundensis</name>
    <dbReference type="NCBI Taxonomy" id="1810919"/>
    <lineage>
        <taxon>Eukaryota</taxon>
        <taxon>Fungi</taxon>
        <taxon>Dikarya</taxon>
        <taxon>Ascomycota</taxon>
        <taxon>Pezizomycotina</taxon>
        <taxon>Eurotiomycetes</taxon>
        <taxon>Eurotiomycetidae</taxon>
        <taxon>Eurotiales</taxon>
        <taxon>Aspergillaceae</taxon>
        <taxon>Aspergillus</taxon>
        <taxon>Aspergillus subgen. Nidulantes</taxon>
    </lineage>
</organism>
<evidence type="ECO:0000256" key="8">
    <source>
        <dbReference type="ARBA" id="ARBA00044876"/>
    </source>
</evidence>
<dbReference type="InterPro" id="IPR011701">
    <property type="entry name" value="MFS"/>
</dbReference>
<gene>
    <name evidence="27" type="ORF">DSM5745_10991</name>
</gene>
<comment type="catalytic activity">
    <reaction evidence="20">
        <text>L-lysyl-glycine(out) = L-lysyl-glycine(in)</text>
        <dbReference type="Rhea" id="RHEA:79407"/>
        <dbReference type="ChEBI" id="CHEBI:191202"/>
    </reaction>
</comment>
<dbReference type="Proteomes" id="UP000256690">
    <property type="component" value="Unassembled WGS sequence"/>
</dbReference>
<dbReference type="PANTHER" id="PTHR23512">
    <property type="entry name" value="MAJOR FACILITATOR SUPERFAMILY DOMAIN-CONTAINING PROTEIN 1"/>
    <property type="match status" value="1"/>
</dbReference>
<comment type="subunit">
    <text evidence="24">Homodimer. Interacts with lysosomal protein GLMP (via lumenal domain); the interaction starts while both proteins are still in the endoplasmic reticulum and is required for stabilization of MFSD1 in lysosomes but has no direct effect on its targeting to lysosomes or transporter activity.</text>
</comment>
<evidence type="ECO:0000256" key="6">
    <source>
        <dbReference type="ARBA" id="ARBA00023136"/>
    </source>
</evidence>
<evidence type="ECO:0000256" key="16">
    <source>
        <dbReference type="ARBA" id="ARBA00044900"/>
    </source>
</evidence>
<keyword evidence="4 26" id="KW-0812">Transmembrane</keyword>
<evidence type="ECO:0000256" key="10">
    <source>
        <dbReference type="ARBA" id="ARBA00044881"/>
    </source>
</evidence>
<feature type="transmembrane region" description="Helical" evidence="26">
    <location>
        <begin position="269"/>
        <end position="291"/>
    </location>
</feature>
<sequence>MIHWRVLAAVGAMNWGGYFSMTPPGPLRTHTNTQCPSLRHPGIAFDPFIKASIALGPPVRLPDLTALHRLRRSQYRSSLPLRTGGATVRGKNSACSHHVQHNTRTIAIRTCCPDQIRVWDGLITLVSRSAPGNANSFRADHRDKSLSLALALNLGAGRLGSVANSIIIPRVVEPYGVAPATWIATALSLGVAIAGALYLLTITKPEVDGARNEDDDCTNSAPLSFRQFSPVYWQLALICLLSYGCLNTFTNSAQRFLAVRYYHGDQRSAGSAMSIVFILSGILVPVFGFLLDSLSSKNYPLVLITSNILLMLVHAIFITGAGTNPILPLCLLGNADALFSVCFWASVVRCLLPPRTDLHAYTPPLKAEDSPSEHEYEPILSRPATDAPDSEEDGGGLGAETLGIPSSDASRTLGLGIMSSLLNTSTAVVPIPLAVMENLAGLAGLETVFLTLAFAGFLAAVRLAWI</sequence>
<dbReference type="EMBL" id="PVWQ01000019">
    <property type="protein sequence ID" value="RDW59296.1"/>
    <property type="molecule type" value="Genomic_DNA"/>
</dbReference>
<evidence type="ECO:0000256" key="14">
    <source>
        <dbReference type="ARBA" id="ARBA00044898"/>
    </source>
</evidence>
<evidence type="ECO:0000256" key="23">
    <source>
        <dbReference type="ARBA" id="ARBA00045709"/>
    </source>
</evidence>
<keyword evidence="5 26" id="KW-1133">Transmembrane helix</keyword>